<dbReference type="InterPro" id="IPR003690">
    <property type="entry name" value="MTERF"/>
</dbReference>
<name>A0A5N5HSQ7_9ROSA</name>
<dbReference type="Pfam" id="PF02536">
    <property type="entry name" value="mTERF"/>
    <property type="match status" value="1"/>
</dbReference>
<dbReference type="Gene3D" id="1.25.70.10">
    <property type="entry name" value="Transcription termination factor 3, mitochondrial"/>
    <property type="match status" value="1"/>
</dbReference>
<gene>
    <name evidence="5" type="ORF">D8674_041312</name>
</gene>
<dbReference type="PANTHER" id="PTHR13068:SF46">
    <property type="entry name" value="OS03G0360600 PROTEIN"/>
    <property type="match status" value="1"/>
</dbReference>
<dbReference type="AlphaFoldDB" id="A0A5N5HSQ7"/>
<evidence type="ECO:0000313" key="5">
    <source>
        <dbReference type="EMBL" id="KAB2629763.1"/>
    </source>
</evidence>
<keyword evidence="6" id="KW-1185">Reference proteome</keyword>
<keyword evidence="2" id="KW-0805">Transcription regulation</keyword>
<feature type="compositionally biased region" description="Low complexity" evidence="4">
    <location>
        <begin position="20"/>
        <end position="30"/>
    </location>
</feature>
<proteinExistence type="inferred from homology"/>
<reference evidence="5 6" key="1">
    <citation type="submission" date="2019-09" db="EMBL/GenBank/DDBJ databases">
        <authorList>
            <person name="Ou C."/>
        </authorList>
    </citation>
    <scope>NUCLEOTIDE SEQUENCE [LARGE SCALE GENOMIC DNA]</scope>
    <source>
        <strain evidence="5">S2</strain>
        <tissue evidence="5">Leaf</tissue>
    </source>
</reference>
<reference evidence="5 6" key="2">
    <citation type="submission" date="2019-11" db="EMBL/GenBank/DDBJ databases">
        <title>A de novo genome assembly of a pear dwarfing rootstock.</title>
        <authorList>
            <person name="Wang F."/>
            <person name="Wang J."/>
            <person name="Li S."/>
            <person name="Zhang Y."/>
            <person name="Fang M."/>
            <person name="Ma L."/>
            <person name="Zhao Y."/>
            <person name="Jiang S."/>
        </authorList>
    </citation>
    <scope>NUCLEOTIDE SEQUENCE [LARGE SCALE GENOMIC DNA]</scope>
    <source>
        <strain evidence="5">S2</strain>
        <tissue evidence="5">Leaf</tissue>
    </source>
</reference>
<sequence>MHETHFLSTAIAATKQPLFSSIPKPQSPSSSHHDSHSFPPQKKNPHFSIISASKTTASLKPPPTTATPHSNFQEKVLYLDSIGLDFFSLINHHPPILSSPLSHIKSTVHFLLTSPEFRRLIGMCPEILSFRVAEIAPILTFLLREAHVNGSDLRRVINRRPRLLACSVKTRLRPTLYFLQSIGISQVNKHTSLLSCSVEDKLLPRIDYLEKIGFSHRDALSMFRRFPQLFCYSIEQNFEPKFDYFVVEMGRGMKELTEFPHYFSFSLENRIRPRHQRCVEKGVCFPLPMLLKTSEAKFRDRLEFCCNSSIPFRGSPLWGTKFG</sequence>
<protein>
    <recommendedName>
        <fullName evidence="7">Transcription termination factor MTEF1</fullName>
    </recommendedName>
</protein>
<dbReference type="InterPro" id="IPR038538">
    <property type="entry name" value="MTERF_sf"/>
</dbReference>
<dbReference type="FunFam" id="1.25.70.10:FF:000010">
    <property type="entry name" value="Transcription termination factor MTEF1, chloroplastic"/>
    <property type="match status" value="1"/>
</dbReference>
<dbReference type="EMBL" id="SMOL01000144">
    <property type="protein sequence ID" value="KAB2629763.1"/>
    <property type="molecule type" value="Genomic_DNA"/>
</dbReference>
<organism evidence="5 6">
    <name type="scientific">Pyrus ussuriensis x Pyrus communis</name>
    <dbReference type="NCBI Taxonomy" id="2448454"/>
    <lineage>
        <taxon>Eukaryota</taxon>
        <taxon>Viridiplantae</taxon>
        <taxon>Streptophyta</taxon>
        <taxon>Embryophyta</taxon>
        <taxon>Tracheophyta</taxon>
        <taxon>Spermatophyta</taxon>
        <taxon>Magnoliopsida</taxon>
        <taxon>eudicotyledons</taxon>
        <taxon>Gunneridae</taxon>
        <taxon>Pentapetalae</taxon>
        <taxon>rosids</taxon>
        <taxon>fabids</taxon>
        <taxon>Rosales</taxon>
        <taxon>Rosaceae</taxon>
        <taxon>Amygdaloideae</taxon>
        <taxon>Maleae</taxon>
        <taxon>Pyrus</taxon>
    </lineage>
</organism>
<evidence type="ECO:0000256" key="3">
    <source>
        <dbReference type="ARBA" id="ARBA00022946"/>
    </source>
</evidence>
<accession>A0A5N5HSQ7</accession>
<feature type="region of interest" description="Disordered" evidence="4">
    <location>
        <begin position="18"/>
        <end position="42"/>
    </location>
</feature>
<dbReference type="GO" id="GO:0003676">
    <property type="term" value="F:nucleic acid binding"/>
    <property type="evidence" value="ECO:0007669"/>
    <property type="project" value="InterPro"/>
</dbReference>
<dbReference type="OrthoDB" id="637682at2759"/>
<evidence type="ECO:0000313" key="6">
    <source>
        <dbReference type="Proteomes" id="UP000327157"/>
    </source>
</evidence>
<comment type="caution">
    <text evidence="5">The sequence shown here is derived from an EMBL/GenBank/DDBJ whole genome shotgun (WGS) entry which is preliminary data.</text>
</comment>
<evidence type="ECO:0000256" key="4">
    <source>
        <dbReference type="SAM" id="MobiDB-lite"/>
    </source>
</evidence>
<evidence type="ECO:0000256" key="2">
    <source>
        <dbReference type="ARBA" id="ARBA00022472"/>
    </source>
</evidence>
<comment type="similarity">
    <text evidence="1">Belongs to the mTERF family.</text>
</comment>
<keyword evidence="2" id="KW-0804">Transcription</keyword>
<keyword evidence="3" id="KW-0809">Transit peptide</keyword>
<dbReference type="GO" id="GO:0006353">
    <property type="term" value="P:DNA-templated transcription termination"/>
    <property type="evidence" value="ECO:0007669"/>
    <property type="project" value="UniProtKB-KW"/>
</dbReference>
<dbReference type="PANTHER" id="PTHR13068">
    <property type="entry name" value="CGI-12 PROTEIN-RELATED"/>
    <property type="match status" value="1"/>
</dbReference>
<dbReference type="Proteomes" id="UP000327157">
    <property type="component" value="Unassembled WGS sequence"/>
</dbReference>
<keyword evidence="2" id="KW-0806">Transcription termination</keyword>
<dbReference type="SMART" id="SM00733">
    <property type="entry name" value="Mterf"/>
    <property type="match status" value="5"/>
</dbReference>
<evidence type="ECO:0008006" key="7">
    <source>
        <dbReference type="Google" id="ProtNLM"/>
    </source>
</evidence>
<evidence type="ECO:0000256" key="1">
    <source>
        <dbReference type="ARBA" id="ARBA00007692"/>
    </source>
</evidence>